<dbReference type="Pfam" id="PF12685">
    <property type="entry name" value="SpoIIIAH"/>
    <property type="match status" value="1"/>
</dbReference>
<feature type="compositionally biased region" description="Polar residues" evidence="2">
    <location>
        <begin position="68"/>
        <end position="97"/>
    </location>
</feature>
<dbReference type="EMBL" id="FXAZ01000001">
    <property type="protein sequence ID" value="SMG27914.1"/>
    <property type="molecule type" value="Genomic_DNA"/>
</dbReference>
<feature type="coiled-coil region" evidence="1">
    <location>
        <begin position="133"/>
        <end position="188"/>
    </location>
</feature>
<name>A0A1X7JKR3_9BACL</name>
<dbReference type="STRING" id="1852522.SAMN06295960_1653"/>
<dbReference type="OrthoDB" id="2665883at2"/>
<keyword evidence="3" id="KW-1133">Transmembrane helix</keyword>
<proteinExistence type="predicted"/>
<dbReference type="RefSeq" id="WP_085493771.1">
    <property type="nucleotide sequence ID" value="NZ_FXAZ01000001.1"/>
</dbReference>
<evidence type="ECO:0000313" key="4">
    <source>
        <dbReference type="EMBL" id="SMG27914.1"/>
    </source>
</evidence>
<accession>A0A1X7JKR3</accession>
<dbReference type="AlphaFoldDB" id="A0A1X7JKR3"/>
<sequence length="237" mass="26246">MNTKRQTIWLVSMLSLMVVLSAYYLFTEDTNPSKTATGNKTQTETMVKDHATEVGQTQAGDIEITEVSGTTEDGLSQDQAATQEANSSESTEPSSGAASKETITPEDQAVLDEAEAQGVMKRSTIEGLQMDRNENYQKEMERLLGIINDADNINGKELSQAYDEMSNLDDREQKITSLENELQAQFDSAVITQENDKFKVVVQSPKLEVKEAVGIMDKVMKELNVTQDKISVQYVSE</sequence>
<keyword evidence="1" id="KW-0175">Coiled coil</keyword>
<organism evidence="4 5">
    <name type="scientific">Paenibacillus aquistagni</name>
    <dbReference type="NCBI Taxonomy" id="1852522"/>
    <lineage>
        <taxon>Bacteria</taxon>
        <taxon>Bacillati</taxon>
        <taxon>Bacillota</taxon>
        <taxon>Bacilli</taxon>
        <taxon>Bacillales</taxon>
        <taxon>Paenibacillaceae</taxon>
        <taxon>Paenibacillus</taxon>
    </lineage>
</organism>
<evidence type="ECO:0000313" key="5">
    <source>
        <dbReference type="Proteomes" id="UP000193834"/>
    </source>
</evidence>
<evidence type="ECO:0000256" key="3">
    <source>
        <dbReference type="SAM" id="Phobius"/>
    </source>
</evidence>
<feature type="transmembrane region" description="Helical" evidence="3">
    <location>
        <begin position="7"/>
        <end position="26"/>
    </location>
</feature>
<evidence type="ECO:0000256" key="1">
    <source>
        <dbReference type="SAM" id="Coils"/>
    </source>
</evidence>
<keyword evidence="3" id="KW-0472">Membrane</keyword>
<dbReference type="InterPro" id="IPR024232">
    <property type="entry name" value="SpoIIIAH"/>
</dbReference>
<reference evidence="4 5" key="1">
    <citation type="submission" date="2017-04" db="EMBL/GenBank/DDBJ databases">
        <authorList>
            <person name="Afonso C.L."/>
            <person name="Miller P.J."/>
            <person name="Scott M.A."/>
            <person name="Spackman E."/>
            <person name="Goraichik I."/>
            <person name="Dimitrov K.M."/>
            <person name="Suarez D.L."/>
            <person name="Swayne D.E."/>
        </authorList>
    </citation>
    <scope>NUCLEOTIDE SEQUENCE [LARGE SCALE GENOMIC DNA]</scope>
    <source>
        <strain evidence="4 5">11</strain>
    </source>
</reference>
<gene>
    <name evidence="4" type="ORF">SAMN06295960_1653</name>
</gene>
<keyword evidence="3" id="KW-0812">Transmembrane</keyword>
<dbReference type="Gene3D" id="1.10.287.4300">
    <property type="entry name" value="Stage III sporulation protein AH-like"/>
    <property type="match status" value="1"/>
</dbReference>
<dbReference type="Proteomes" id="UP000193834">
    <property type="component" value="Unassembled WGS sequence"/>
</dbReference>
<feature type="region of interest" description="Disordered" evidence="2">
    <location>
        <begin position="68"/>
        <end position="107"/>
    </location>
</feature>
<keyword evidence="5" id="KW-1185">Reference proteome</keyword>
<evidence type="ECO:0000256" key="2">
    <source>
        <dbReference type="SAM" id="MobiDB-lite"/>
    </source>
</evidence>
<dbReference type="InterPro" id="IPR038503">
    <property type="entry name" value="SpoIIIAH_sf"/>
</dbReference>
<protein>
    <submittedName>
        <fullName evidence="4">Stage III sporulation protein AH</fullName>
    </submittedName>
</protein>